<keyword evidence="3" id="KW-1185">Reference proteome</keyword>
<evidence type="ECO:0000313" key="3">
    <source>
        <dbReference type="Proteomes" id="UP000728185"/>
    </source>
</evidence>
<evidence type="ECO:0000256" key="1">
    <source>
        <dbReference type="SAM" id="MobiDB-lite"/>
    </source>
</evidence>
<proteinExistence type="predicted"/>
<organism evidence="2 3">
    <name type="scientific">Fasciolopsis buskii</name>
    <dbReference type="NCBI Taxonomy" id="27845"/>
    <lineage>
        <taxon>Eukaryota</taxon>
        <taxon>Metazoa</taxon>
        <taxon>Spiralia</taxon>
        <taxon>Lophotrochozoa</taxon>
        <taxon>Platyhelminthes</taxon>
        <taxon>Trematoda</taxon>
        <taxon>Digenea</taxon>
        <taxon>Plagiorchiida</taxon>
        <taxon>Echinostomata</taxon>
        <taxon>Echinostomatoidea</taxon>
        <taxon>Fasciolidae</taxon>
        <taxon>Fasciolopsis</taxon>
    </lineage>
</organism>
<dbReference type="EMBL" id="LUCM01007150">
    <property type="protein sequence ID" value="KAA0190372.1"/>
    <property type="molecule type" value="Genomic_DNA"/>
</dbReference>
<sequence length="204" mass="22963">MGSNTHSPGLLSPRRRLRGYRSLSTNWEDSTDISSPSVTHCRSRNSRNTLQCATSLLHDIVSPKCSPLVRRVHISRLRHLLSSRDSSVTNDDQNGLRQSKQKDSRSSSTSSMESLDSPNRPNGSKNLIGKSTLSNRTLPPRAPTLHNHGSTLTDRGTMESSKQIQHTFVRNLFQRAFRGNRRKDHVRHFISLHGFALLVHSYST</sequence>
<feature type="region of interest" description="Disordered" evidence="1">
    <location>
        <begin position="84"/>
        <end position="160"/>
    </location>
</feature>
<dbReference type="AlphaFoldDB" id="A0A8E0RTV5"/>
<feature type="compositionally biased region" description="Polar residues" evidence="1">
    <location>
        <begin position="119"/>
        <end position="137"/>
    </location>
</feature>
<comment type="caution">
    <text evidence="2">The sequence shown here is derived from an EMBL/GenBank/DDBJ whole genome shotgun (WGS) entry which is preliminary data.</text>
</comment>
<feature type="compositionally biased region" description="Low complexity" evidence="1">
    <location>
        <begin position="106"/>
        <end position="117"/>
    </location>
</feature>
<dbReference type="Proteomes" id="UP000728185">
    <property type="component" value="Unassembled WGS sequence"/>
</dbReference>
<evidence type="ECO:0000313" key="2">
    <source>
        <dbReference type="EMBL" id="KAA0190372.1"/>
    </source>
</evidence>
<gene>
    <name evidence="2" type="ORF">FBUS_03354</name>
</gene>
<dbReference type="OrthoDB" id="6281148at2759"/>
<protein>
    <submittedName>
        <fullName evidence="2">Uncharacterized protein</fullName>
    </submittedName>
</protein>
<reference evidence="2" key="1">
    <citation type="submission" date="2019-05" db="EMBL/GenBank/DDBJ databases">
        <title>Annotation for the trematode Fasciolopsis buski.</title>
        <authorList>
            <person name="Choi Y.-J."/>
        </authorList>
    </citation>
    <scope>NUCLEOTIDE SEQUENCE</scope>
    <source>
        <strain evidence="2">HT</strain>
        <tissue evidence="2">Whole worm</tissue>
    </source>
</reference>
<feature type="region of interest" description="Disordered" evidence="1">
    <location>
        <begin position="26"/>
        <end position="45"/>
    </location>
</feature>
<accession>A0A8E0RTV5</accession>
<feature type="compositionally biased region" description="Polar residues" evidence="1">
    <location>
        <begin position="147"/>
        <end position="160"/>
    </location>
</feature>
<name>A0A8E0RTV5_9TREM</name>